<dbReference type="STRING" id="675120.N1Q5I5"/>
<proteinExistence type="predicted"/>
<dbReference type="OrthoDB" id="3647985at2759"/>
<dbReference type="EMBL" id="KB446535">
    <property type="protein sequence ID" value="EME50404.1"/>
    <property type="molecule type" value="Genomic_DNA"/>
</dbReference>
<protein>
    <submittedName>
        <fullName evidence="1">Uncharacterized protein</fullName>
    </submittedName>
</protein>
<sequence length="441" mass="50531">MAMFQESLENLKNIAQADHLSKHVKKLTFFCDILPDFGTIEEYARSLKQKQNFRSWHDSGNRELILGEWQLWQDSPAFSLSSHDVEGGWEAYERLRHEQEDWTVAREGLVLADTLCRLPSLSEANVTCGSYSTKDESNGWPLWRRLRKSMYMGPADWIFADDRGEGFTETSSVNAVLSLLEGLAARSNYARFVEGRTTKLSLVTGVQDSCQSARSQSYDKDLPFNLDRTSHAFDYVVDLRIHIMDAIRFMKTRKRIQNELSIFLRRAQMLKRLELLLKSTHHEGEVILYPKIFDIYPEIFDSNTIAWPQIQSLSLMVDIPSKVLLNFLALHAATIKELRLEHMVLGDVPFLLERIPSILHLQAVYLHDVYHCGVRRPGKPHELIAYLLDICGSDGTASYETALRAWLLGRSGLMPDLSQDGLGHRKVLKDKTVMEADCRDI</sequence>
<evidence type="ECO:0000313" key="1">
    <source>
        <dbReference type="EMBL" id="EME50404.1"/>
    </source>
</evidence>
<dbReference type="HOGENOM" id="CLU_556704_0_0_1"/>
<evidence type="ECO:0000313" key="2">
    <source>
        <dbReference type="Proteomes" id="UP000016933"/>
    </source>
</evidence>
<dbReference type="Proteomes" id="UP000016933">
    <property type="component" value="Unassembled WGS sequence"/>
</dbReference>
<reference evidence="1 2" key="2">
    <citation type="journal article" date="2012" name="PLoS Pathog.">
        <title>Diverse lifestyles and strategies of plant pathogenesis encoded in the genomes of eighteen Dothideomycetes fungi.</title>
        <authorList>
            <person name="Ohm R.A."/>
            <person name="Feau N."/>
            <person name="Henrissat B."/>
            <person name="Schoch C.L."/>
            <person name="Horwitz B.A."/>
            <person name="Barry K.W."/>
            <person name="Condon B.J."/>
            <person name="Copeland A.C."/>
            <person name="Dhillon B."/>
            <person name="Glaser F."/>
            <person name="Hesse C.N."/>
            <person name="Kosti I."/>
            <person name="LaButti K."/>
            <person name="Lindquist E.A."/>
            <person name="Lucas S."/>
            <person name="Salamov A.A."/>
            <person name="Bradshaw R.E."/>
            <person name="Ciuffetti L."/>
            <person name="Hamelin R.C."/>
            <person name="Kema G.H.J."/>
            <person name="Lawrence C."/>
            <person name="Scott J.A."/>
            <person name="Spatafora J.W."/>
            <person name="Turgeon B.G."/>
            <person name="de Wit P.J.G.M."/>
            <person name="Zhong S."/>
            <person name="Goodwin S.B."/>
            <person name="Grigoriev I.V."/>
        </authorList>
    </citation>
    <scope>NUCLEOTIDE SEQUENCE [LARGE SCALE GENOMIC DNA]</scope>
    <source>
        <strain evidence="2">NZE10 / CBS 128990</strain>
    </source>
</reference>
<reference evidence="2" key="1">
    <citation type="journal article" date="2012" name="PLoS Genet.">
        <title>The genomes of the fungal plant pathogens Cladosporium fulvum and Dothistroma septosporum reveal adaptation to different hosts and lifestyles but also signatures of common ancestry.</title>
        <authorList>
            <person name="de Wit P.J.G.M."/>
            <person name="van der Burgt A."/>
            <person name="Oekmen B."/>
            <person name="Stergiopoulos I."/>
            <person name="Abd-Elsalam K.A."/>
            <person name="Aerts A.L."/>
            <person name="Bahkali A.H."/>
            <person name="Beenen H.G."/>
            <person name="Chettri P."/>
            <person name="Cox M.P."/>
            <person name="Datema E."/>
            <person name="de Vries R.P."/>
            <person name="Dhillon B."/>
            <person name="Ganley A.R."/>
            <person name="Griffiths S.A."/>
            <person name="Guo Y."/>
            <person name="Hamelin R.C."/>
            <person name="Henrissat B."/>
            <person name="Kabir M.S."/>
            <person name="Jashni M.K."/>
            <person name="Kema G."/>
            <person name="Klaubauf S."/>
            <person name="Lapidus A."/>
            <person name="Levasseur A."/>
            <person name="Lindquist E."/>
            <person name="Mehrabi R."/>
            <person name="Ohm R.A."/>
            <person name="Owen T.J."/>
            <person name="Salamov A."/>
            <person name="Schwelm A."/>
            <person name="Schijlen E."/>
            <person name="Sun H."/>
            <person name="van den Burg H.A."/>
            <person name="van Ham R.C.H.J."/>
            <person name="Zhang S."/>
            <person name="Goodwin S.B."/>
            <person name="Grigoriev I.V."/>
            <person name="Collemare J."/>
            <person name="Bradshaw R.E."/>
        </authorList>
    </citation>
    <scope>NUCLEOTIDE SEQUENCE [LARGE SCALE GENOMIC DNA]</scope>
    <source>
        <strain evidence="2">NZE10 / CBS 128990</strain>
    </source>
</reference>
<name>N1Q5I5_DOTSN</name>
<accession>N1Q5I5</accession>
<dbReference type="eggNOG" id="ENOG502SU5W">
    <property type="taxonomic scope" value="Eukaryota"/>
</dbReference>
<keyword evidence="2" id="KW-1185">Reference proteome</keyword>
<gene>
    <name evidence="1" type="ORF">DOTSEDRAFT_69059</name>
</gene>
<dbReference type="AlphaFoldDB" id="N1Q5I5"/>
<organism evidence="1 2">
    <name type="scientific">Dothistroma septosporum (strain NZE10 / CBS 128990)</name>
    <name type="common">Red band needle blight fungus</name>
    <name type="synonym">Mycosphaerella pini</name>
    <dbReference type="NCBI Taxonomy" id="675120"/>
    <lineage>
        <taxon>Eukaryota</taxon>
        <taxon>Fungi</taxon>
        <taxon>Dikarya</taxon>
        <taxon>Ascomycota</taxon>
        <taxon>Pezizomycotina</taxon>
        <taxon>Dothideomycetes</taxon>
        <taxon>Dothideomycetidae</taxon>
        <taxon>Mycosphaerellales</taxon>
        <taxon>Mycosphaerellaceae</taxon>
        <taxon>Dothistroma</taxon>
    </lineage>
</organism>